<keyword evidence="3" id="KW-1185">Reference proteome</keyword>
<dbReference type="Proteomes" id="UP001212326">
    <property type="component" value="Chromosome"/>
</dbReference>
<evidence type="ECO:0000313" key="2">
    <source>
        <dbReference type="EMBL" id="WBO68689.1"/>
    </source>
</evidence>
<proteinExistence type="predicted"/>
<dbReference type="Pfam" id="PF13556">
    <property type="entry name" value="HTH_30"/>
    <property type="match status" value="1"/>
</dbReference>
<dbReference type="InterPro" id="IPR042070">
    <property type="entry name" value="PucR_C-HTH_sf"/>
</dbReference>
<sequence>MNTVTQRLERIQALLGPDWNTPEQALELRLALRLHLLSDA</sequence>
<dbReference type="RefSeq" id="WP_270085917.1">
    <property type="nucleotide sequence ID" value="NZ_CP115300.1"/>
</dbReference>
<feature type="domain" description="PucR C-terminal helix-turn-helix" evidence="1">
    <location>
        <begin position="2"/>
        <end position="34"/>
    </location>
</feature>
<organism evidence="2 3">
    <name type="scientific">Streptomyces camelliae</name>
    <dbReference type="NCBI Taxonomy" id="3004093"/>
    <lineage>
        <taxon>Bacteria</taxon>
        <taxon>Bacillati</taxon>
        <taxon>Actinomycetota</taxon>
        <taxon>Actinomycetes</taxon>
        <taxon>Kitasatosporales</taxon>
        <taxon>Streptomycetaceae</taxon>
        <taxon>Streptomyces</taxon>
    </lineage>
</organism>
<gene>
    <name evidence="2" type="ORF">O1G22_40740</name>
</gene>
<name>A0ABY7PGL4_9ACTN</name>
<dbReference type="InterPro" id="IPR025736">
    <property type="entry name" value="PucR_C-HTH_dom"/>
</dbReference>
<evidence type="ECO:0000313" key="3">
    <source>
        <dbReference type="Proteomes" id="UP001212326"/>
    </source>
</evidence>
<protein>
    <submittedName>
        <fullName evidence="2">Helix-turn-helix domain-containing protein</fullName>
    </submittedName>
</protein>
<accession>A0ABY7PGL4</accession>
<evidence type="ECO:0000259" key="1">
    <source>
        <dbReference type="Pfam" id="PF13556"/>
    </source>
</evidence>
<reference evidence="2 3" key="1">
    <citation type="submission" date="2022-12" db="EMBL/GenBank/DDBJ databases">
        <authorList>
            <person name="Mo P."/>
        </authorList>
    </citation>
    <scope>NUCLEOTIDE SEQUENCE [LARGE SCALE GENOMIC DNA]</scope>
    <source>
        <strain evidence="2 3">HUAS 2-6</strain>
    </source>
</reference>
<dbReference type="EMBL" id="CP115300">
    <property type="protein sequence ID" value="WBO68689.1"/>
    <property type="molecule type" value="Genomic_DNA"/>
</dbReference>
<dbReference type="Gene3D" id="1.10.10.2840">
    <property type="entry name" value="PucR C-terminal helix-turn-helix domain"/>
    <property type="match status" value="1"/>
</dbReference>